<comment type="caution">
    <text evidence="5">The sequence shown here is derived from an EMBL/GenBank/DDBJ whole genome shotgun (WGS) entry which is preliminary data.</text>
</comment>
<protein>
    <submittedName>
        <fullName evidence="5">GntR family transcriptional regulator</fullName>
    </submittedName>
</protein>
<dbReference type="SMART" id="SM00345">
    <property type="entry name" value="HTH_GNTR"/>
    <property type="match status" value="1"/>
</dbReference>
<proteinExistence type="predicted"/>
<evidence type="ECO:0000256" key="3">
    <source>
        <dbReference type="ARBA" id="ARBA00023163"/>
    </source>
</evidence>
<keyword evidence="6" id="KW-1185">Reference proteome</keyword>
<dbReference type="AlphaFoldDB" id="A0A2G4YSI7"/>
<dbReference type="PANTHER" id="PTHR43537:SF39">
    <property type="entry name" value="HTH-TYPE TRANSCRIPTIONAL REGULATOR MCBR"/>
    <property type="match status" value="1"/>
</dbReference>
<evidence type="ECO:0000313" key="5">
    <source>
        <dbReference type="EMBL" id="PHZ85220.1"/>
    </source>
</evidence>
<dbReference type="InterPro" id="IPR036388">
    <property type="entry name" value="WH-like_DNA-bd_sf"/>
</dbReference>
<dbReference type="InterPro" id="IPR008920">
    <property type="entry name" value="TF_FadR/GntR_C"/>
</dbReference>
<organism evidence="5 6">
    <name type="scientific">Paremcibacter congregatus</name>
    <dbReference type="NCBI Taxonomy" id="2043170"/>
    <lineage>
        <taxon>Bacteria</taxon>
        <taxon>Pseudomonadati</taxon>
        <taxon>Pseudomonadota</taxon>
        <taxon>Alphaproteobacteria</taxon>
        <taxon>Emcibacterales</taxon>
        <taxon>Emcibacteraceae</taxon>
        <taxon>Paremcibacter</taxon>
    </lineage>
</organism>
<evidence type="ECO:0000313" key="6">
    <source>
        <dbReference type="Proteomes" id="UP000229730"/>
    </source>
</evidence>
<dbReference type="GO" id="GO:0003677">
    <property type="term" value="F:DNA binding"/>
    <property type="evidence" value="ECO:0007669"/>
    <property type="project" value="UniProtKB-KW"/>
</dbReference>
<dbReference type="PANTHER" id="PTHR43537">
    <property type="entry name" value="TRANSCRIPTIONAL REGULATOR, GNTR FAMILY"/>
    <property type="match status" value="1"/>
</dbReference>
<keyword evidence="2" id="KW-0238">DNA-binding</keyword>
<dbReference type="Pfam" id="PF00392">
    <property type="entry name" value="GntR"/>
    <property type="match status" value="1"/>
</dbReference>
<sequence>MPVKDSTDRKITYETVYQSLYDSIITGRFEPGKTLTIRGLAEELDVSPMPVRESIRRLVALGALEMQTTRRVAVAEMTENRYREIVTARILLEPEISAQAIAHSTPALIRKLETIDDEIEAALDRGDADAYSLKNWEFHFTLYRAAHCPIMLRLIESIWLQFGPFMRIIVGRLGTSYMVDQHINAITALKNKDEDALREAIRQDIYDGMDRIGKKLLGHTATQ</sequence>
<dbReference type="SUPFAM" id="SSF46785">
    <property type="entry name" value="Winged helix' DNA-binding domain"/>
    <property type="match status" value="1"/>
</dbReference>
<dbReference type="Proteomes" id="UP000229730">
    <property type="component" value="Unassembled WGS sequence"/>
</dbReference>
<dbReference type="EMBL" id="PDEM01000016">
    <property type="protein sequence ID" value="PHZ85220.1"/>
    <property type="molecule type" value="Genomic_DNA"/>
</dbReference>
<dbReference type="PROSITE" id="PS50949">
    <property type="entry name" value="HTH_GNTR"/>
    <property type="match status" value="1"/>
</dbReference>
<keyword evidence="3" id="KW-0804">Transcription</keyword>
<reference evidence="5 6" key="1">
    <citation type="submission" date="2017-10" db="EMBL/GenBank/DDBJ databases">
        <title>Frigbacter circumglobatus gen. nov. sp. nov., isolated from sediment cultured in situ.</title>
        <authorList>
            <person name="Zhao Z."/>
        </authorList>
    </citation>
    <scope>NUCLEOTIDE SEQUENCE [LARGE SCALE GENOMIC DNA]</scope>
    <source>
        <strain evidence="5 6">ZYL</strain>
    </source>
</reference>
<dbReference type="Gene3D" id="1.20.120.530">
    <property type="entry name" value="GntR ligand-binding domain-like"/>
    <property type="match status" value="1"/>
</dbReference>
<name>A0A2G4YSI7_9PROT</name>
<feature type="domain" description="HTH gntR-type" evidence="4">
    <location>
        <begin position="10"/>
        <end position="77"/>
    </location>
</feature>
<evidence type="ECO:0000259" key="4">
    <source>
        <dbReference type="PROSITE" id="PS50949"/>
    </source>
</evidence>
<dbReference type="InterPro" id="IPR036390">
    <property type="entry name" value="WH_DNA-bd_sf"/>
</dbReference>
<gene>
    <name evidence="5" type="ORF">CRD36_07370</name>
</gene>
<dbReference type="SUPFAM" id="SSF48008">
    <property type="entry name" value="GntR ligand-binding domain-like"/>
    <property type="match status" value="1"/>
</dbReference>
<dbReference type="SMART" id="SM00895">
    <property type="entry name" value="FCD"/>
    <property type="match status" value="1"/>
</dbReference>
<accession>A0A2G4YSI7</accession>
<keyword evidence="1" id="KW-0805">Transcription regulation</keyword>
<evidence type="ECO:0000256" key="2">
    <source>
        <dbReference type="ARBA" id="ARBA00023125"/>
    </source>
</evidence>
<dbReference type="InterPro" id="IPR000524">
    <property type="entry name" value="Tscrpt_reg_HTH_GntR"/>
</dbReference>
<dbReference type="GO" id="GO:0003700">
    <property type="term" value="F:DNA-binding transcription factor activity"/>
    <property type="evidence" value="ECO:0007669"/>
    <property type="project" value="InterPro"/>
</dbReference>
<evidence type="ECO:0000256" key="1">
    <source>
        <dbReference type="ARBA" id="ARBA00023015"/>
    </source>
</evidence>
<dbReference type="Pfam" id="PF07729">
    <property type="entry name" value="FCD"/>
    <property type="match status" value="1"/>
</dbReference>
<dbReference type="Gene3D" id="1.10.10.10">
    <property type="entry name" value="Winged helix-like DNA-binding domain superfamily/Winged helix DNA-binding domain"/>
    <property type="match status" value="1"/>
</dbReference>
<dbReference type="FunCoup" id="A0A2G4YSI7">
    <property type="interactions" value="20"/>
</dbReference>
<dbReference type="InParanoid" id="A0A2G4YSI7"/>
<dbReference type="InterPro" id="IPR011711">
    <property type="entry name" value="GntR_C"/>
</dbReference>